<evidence type="ECO:0000256" key="1">
    <source>
        <dbReference type="ARBA" id="ARBA00004141"/>
    </source>
</evidence>
<keyword evidence="4 6" id="KW-1133">Transmembrane helix</keyword>
<feature type="domain" description="EamA" evidence="7">
    <location>
        <begin position="5"/>
        <end position="140"/>
    </location>
</feature>
<evidence type="ECO:0000313" key="9">
    <source>
        <dbReference type="Proteomes" id="UP000317716"/>
    </source>
</evidence>
<evidence type="ECO:0000256" key="5">
    <source>
        <dbReference type="ARBA" id="ARBA00023136"/>
    </source>
</evidence>
<organism evidence="8 9">
    <name type="scientific">Eiseniibacteriota bacterium</name>
    <dbReference type="NCBI Taxonomy" id="2212470"/>
    <lineage>
        <taxon>Bacteria</taxon>
        <taxon>Candidatus Eiseniibacteriota</taxon>
    </lineage>
</organism>
<comment type="subcellular location">
    <subcellularLocation>
        <location evidence="1">Membrane</location>
        <topology evidence="1">Multi-pass membrane protein</topology>
    </subcellularLocation>
</comment>
<evidence type="ECO:0000259" key="7">
    <source>
        <dbReference type="Pfam" id="PF00892"/>
    </source>
</evidence>
<feature type="transmembrane region" description="Helical" evidence="6">
    <location>
        <begin position="187"/>
        <end position="205"/>
    </location>
</feature>
<dbReference type="InterPro" id="IPR050638">
    <property type="entry name" value="AA-Vitamin_Transporters"/>
</dbReference>
<feature type="transmembrane region" description="Helical" evidence="6">
    <location>
        <begin position="68"/>
        <end position="86"/>
    </location>
</feature>
<feature type="transmembrane region" description="Helical" evidence="6">
    <location>
        <begin position="251"/>
        <end position="270"/>
    </location>
</feature>
<dbReference type="PANTHER" id="PTHR32322:SF2">
    <property type="entry name" value="EAMA DOMAIN-CONTAINING PROTEIN"/>
    <property type="match status" value="1"/>
</dbReference>
<dbReference type="PANTHER" id="PTHR32322">
    <property type="entry name" value="INNER MEMBRANE TRANSPORTER"/>
    <property type="match status" value="1"/>
</dbReference>
<gene>
    <name evidence="8" type="ORF">E6K72_11240</name>
</gene>
<proteinExistence type="inferred from homology"/>
<protein>
    <submittedName>
        <fullName evidence="8">DMT family transporter</fullName>
    </submittedName>
</protein>
<sequence>MRFAGEFAALGTALCWATGSNLFAAAGRRMGSVVLNRLRITVAAAFLCTALLAFRGSPWPTWASGSQIALLAASGLVGFAFGDTYYFRALVILGPGRAALLASLAPLFTLAIAWPLLGEAPGPLALLGVALTLGGIFIVLRESERREHPHVEGSAFVGVVAGVLGALGQAVGFVISKLALRSGLDPLSATVVRVTAAMLGIWGLAALRGEAAGSFVALRDRAAARFMVGGAFFGPFLGVTLSLYALQHIEAGVAASITACYPLPTILISARFHGERITARSLVGALATVVGVVVLFLR</sequence>
<feature type="transmembrane region" description="Helical" evidence="6">
    <location>
        <begin position="153"/>
        <end position="175"/>
    </location>
</feature>
<dbReference type="GO" id="GO:0016020">
    <property type="term" value="C:membrane"/>
    <property type="evidence" value="ECO:0007669"/>
    <property type="project" value="UniProtKB-SubCell"/>
</dbReference>
<feature type="transmembrane region" description="Helical" evidence="6">
    <location>
        <begin position="123"/>
        <end position="141"/>
    </location>
</feature>
<feature type="transmembrane region" description="Helical" evidence="6">
    <location>
        <begin position="98"/>
        <end position="117"/>
    </location>
</feature>
<dbReference type="Proteomes" id="UP000317716">
    <property type="component" value="Unassembled WGS sequence"/>
</dbReference>
<feature type="transmembrane region" description="Helical" evidence="6">
    <location>
        <begin position="38"/>
        <end position="56"/>
    </location>
</feature>
<keyword evidence="5 6" id="KW-0472">Membrane</keyword>
<evidence type="ECO:0000256" key="2">
    <source>
        <dbReference type="ARBA" id="ARBA00007362"/>
    </source>
</evidence>
<evidence type="ECO:0000313" key="8">
    <source>
        <dbReference type="EMBL" id="TMQ50627.1"/>
    </source>
</evidence>
<dbReference type="InterPro" id="IPR000620">
    <property type="entry name" value="EamA_dom"/>
</dbReference>
<dbReference type="Gene3D" id="1.10.3730.20">
    <property type="match status" value="1"/>
</dbReference>
<dbReference type="EMBL" id="VBOS01000404">
    <property type="protein sequence ID" value="TMQ50627.1"/>
    <property type="molecule type" value="Genomic_DNA"/>
</dbReference>
<name>A0A538SGX4_UNCEI</name>
<dbReference type="InterPro" id="IPR037185">
    <property type="entry name" value="EmrE-like"/>
</dbReference>
<feature type="transmembrane region" description="Helical" evidence="6">
    <location>
        <begin position="277"/>
        <end position="297"/>
    </location>
</feature>
<dbReference type="AlphaFoldDB" id="A0A538SGX4"/>
<comment type="similarity">
    <text evidence="2">Belongs to the EamA transporter family.</text>
</comment>
<accession>A0A538SGX4</accession>
<evidence type="ECO:0000256" key="3">
    <source>
        <dbReference type="ARBA" id="ARBA00022692"/>
    </source>
</evidence>
<keyword evidence="3 6" id="KW-0812">Transmembrane</keyword>
<evidence type="ECO:0000256" key="4">
    <source>
        <dbReference type="ARBA" id="ARBA00022989"/>
    </source>
</evidence>
<comment type="caution">
    <text evidence="8">The sequence shown here is derived from an EMBL/GenBank/DDBJ whole genome shotgun (WGS) entry which is preliminary data.</text>
</comment>
<dbReference type="SUPFAM" id="SSF103481">
    <property type="entry name" value="Multidrug resistance efflux transporter EmrE"/>
    <property type="match status" value="2"/>
</dbReference>
<reference evidence="8 9" key="1">
    <citation type="journal article" date="2019" name="Nat. Microbiol.">
        <title>Mediterranean grassland soil C-N compound turnover is dependent on rainfall and depth, and is mediated by genomically divergent microorganisms.</title>
        <authorList>
            <person name="Diamond S."/>
            <person name="Andeer P.F."/>
            <person name="Li Z."/>
            <person name="Crits-Christoph A."/>
            <person name="Burstein D."/>
            <person name="Anantharaman K."/>
            <person name="Lane K.R."/>
            <person name="Thomas B.C."/>
            <person name="Pan C."/>
            <person name="Northen T.R."/>
            <person name="Banfield J.F."/>
        </authorList>
    </citation>
    <scope>NUCLEOTIDE SEQUENCE [LARGE SCALE GENOMIC DNA]</scope>
    <source>
        <strain evidence="8">WS_2</strain>
    </source>
</reference>
<feature type="domain" description="EamA" evidence="7">
    <location>
        <begin position="158"/>
        <end position="296"/>
    </location>
</feature>
<feature type="transmembrane region" description="Helical" evidence="6">
    <location>
        <begin position="226"/>
        <end position="245"/>
    </location>
</feature>
<evidence type="ECO:0000256" key="6">
    <source>
        <dbReference type="SAM" id="Phobius"/>
    </source>
</evidence>
<feature type="transmembrane region" description="Helical" evidence="6">
    <location>
        <begin position="6"/>
        <end position="26"/>
    </location>
</feature>
<dbReference type="Pfam" id="PF00892">
    <property type="entry name" value="EamA"/>
    <property type="match status" value="2"/>
</dbReference>